<dbReference type="Proteomes" id="UP000190852">
    <property type="component" value="Unassembled WGS sequence"/>
</dbReference>
<protein>
    <submittedName>
        <fullName evidence="2">FHA domain-containing protein</fullName>
    </submittedName>
</protein>
<dbReference type="AlphaFoldDB" id="A0A1T5CC96"/>
<reference evidence="3" key="1">
    <citation type="submission" date="2017-02" db="EMBL/GenBank/DDBJ databases">
        <authorList>
            <person name="Varghese N."/>
            <person name="Submissions S."/>
        </authorList>
    </citation>
    <scope>NUCLEOTIDE SEQUENCE [LARGE SCALE GENOMIC DNA]</scope>
    <source>
        <strain evidence="3">DSM 24967</strain>
    </source>
</reference>
<dbReference type="EMBL" id="FUYQ01000011">
    <property type="protein sequence ID" value="SKB56710.1"/>
    <property type="molecule type" value="Genomic_DNA"/>
</dbReference>
<proteinExistence type="predicted"/>
<gene>
    <name evidence="2" type="ORF">SAMN05660349_01806</name>
</gene>
<dbReference type="Pfam" id="PF00498">
    <property type="entry name" value="FHA"/>
    <property type="match status" value="1"/>
</dbReference>
<dbReference type="CDD" id="cd00060">
    <property type="entry name" value="FHA"/>
    <property type="match status" value="1"/>
</dbReference>
<dbReference type="PROSITE" id="PS50006">
    <property type="entry name" value="FHA_DOMAIN"/>
    <property type="match status" value="1"/>
</dbReference>
<evidence type="ECO:0000313" key="3">
    <source>
        <dbReference type="Proteomes" id="UP000190852"/>
    </source>
</evidence>
<dbReference type="RefSeq" id="WP_079683338.1">
    <property type="nucleotide sequence ID" value="NZ_FUYQ01000011.1"/>
</dbReference>
<dbReference type="SUPFAM" id="SSF49879">
    <property type="entry name" value="SMAD/FHA domain"/>
    <property type="match status" value="1"/>
</dbReference>
<evidence type="ECO:0000259" key="1">
    <source>
        <dbReference type="PROSITE" id="PS50006"/>
    </source>
</evidence>
<accession>A0A1T5CC96</accession>
<dbReference type="InterPro" id="IPR008984">
    <property type="entry name" value="SMAD_FHA_dom_sf"/>
</dbReference>
<organism evidence="2 3">
    <name type="scientific">Parabacteroides chartae</name>
    <dbReference type="NCBI Taxonomy" id="1037355"/>
    <lineage>
        <taxon>Bacteria</taxon>
        <taxon>Pseudomonadati</taxon>
        <taxon>Bacteroidota</taxon>
        <taxon>Bacteroidia</taxon>
        <taxon>Bacteroidales</taxon>
        <taxon>Tannerellaceae</taxon>
        <taxon>Parabacteroides</taxon>
    </lineage>
</organism>
<feature type="domain" description="FHA" evidence="1">
    <location>
        <begin position="86"/>
        <end position="146"/>
    </location>
</feature>
<dbReference type="InterPro" id="IPR000253">
    <property type="entry name" value="FHA_dom"/>
</dbReference>
<sequence>MKKVFCPKCDNLTTFDETKYPVGKPIPLVCAQCGSQFNVKLGKKKVQAPSGSERQLVEQDFSNGYISVIANFFGDKQEFGLQLGDNVIGRRNRDTDGVDIAIINTDPSMGRKHCVINVKKNAAGKLIYTLRDFPSLTGTFLNNVCLGKKEQVVLNHGAVITLGATTFILHYPEGQEEEEMMY</sequence>
<evidence type="ECO:0000313" key="2">
    <source>
        <dbReference type="EMBL" id="SKB56710.1"/>
    </source>
</evidence>
<keyword evidence="3" id="KW-1185">Reference proteome</keyword>
<name>A0A1T5CC96_9BACT</name>
<dbReference type="Gene3D" id="2.60.200.20">
    <property type="match status" value="1"/>
</dbReference>